<organism evidence="2 3">
    <name type="scientific">Candidozyma auris</name>
    <name type="common">Yeast</name>
    <name type="synonym">Candida auris</name>
    <dbReference type="NCBI Taxonomy" id="498019"/>
    <lineage>
        <taxon>Eukaryota</taxon>
        <taxon>Fungi</taxon>
        <taxon>Dikarya</taxon>
        <taxon>Ascomycota</taxon>
        <taxon>Saccharomycotina</taxon>
        <taxon>Pichiomycetes</taxon>
        <taxon>Metschnikowiaceae</taxon>
        <taxon>Candidozyma</taxon>
    </lineage>
</organism>
<accession>A0A0L0P8Z1</accession>
<proteinExistence type="predicted"/>
<comment type="caution">
    <text evidence="2">The sequence shown here is derived from an EMBL/GenBank/DDBJ whole genome shotgun (WGS) entry which is preliminary data.</text>
</comment>
<evidence type="ECO:0000313" key="2">
    <source>
        <dbReference type="EMBL" id="KNE02685.1"/>
    </source>
</evidence>
<gene>
    <name evidence="2" type="ORF">QG37_00057</name>
</gene>
<keyword evidence="1" id="KW-0732">Signal</keyword>
<evidence type="ECO:0000256" key="1">
    <source>
        <dbReference type="SAM" id="SignalP"/>
    </source>
</evidence>
<feature type="chain" id="PRO_5005545621" evidence="1">
    <location>
        <begin position="18"/>
        <end position="42"/>
    </location>
</feature>
<dbReference type="Proteomes" id="UP000037122">
    <property type="component" value="Unassembled WGS sequence"/>
</dbReference>
<evidence type="ECO:0000313" key="3">
    <source>
        <dbReference type="Proteomes" id="UP000037122"/>
    </source>
</evidence>
<feature type="signal peptide" evidence="1">
    <location>
        <begin position="1"/>
        <end position="17"/>
    </location>
</feature>
<dbReference type="EMBL" id="LGST01000002">
    <property type="protein sequence ID" value="KNE02685.1"/>
    <property type="molecule type" value="Genomic_DNA"/>
</dbReference>
<dbReference type="AlphaFoldDB" id="A0A0L0P8Z1"/>
<protein>
    <submittedName>
        <fullName evidence="2">Uncharacterized protein</fullName>
    </submittedName>
</protein>
<reference evidence="3" key="1">
    <citation type="journal article" date="2015" name="BMC Genomics">
        <title>Draft genome of a commonly misdiagnosed multidrug resistant pathogen Candida auris.</title>
        <authorList>
            <person name="Chatterjee S."/>
            <person name="Alampalli S.V."/>
            <person name="Nageshan R.K."/>
            <person name="Chettiar S.T."/>
            <person name="Joshi S."/>
            <person name="Tatu U.S."/>
        </authorList>
    </citation>
    <scope>NUCLEOTIDE SEQUENCE [LARGE SCALE GENOMIC DNA]</scope>
    <source>
        <strain evidence="3">6684</strain>
    </source>
</reference>
<sequence>MLAAIAWLIATLELWLSKISQVFLLSLEQKQLDFANARLGFG</sequence>
<name>A0A0L0P8Z1_CANAR</name>